<evidence type="ECO:0000256" key="2">
    <source>
        <dbReference type="ARBA" id="ARBA00006906"/>
    </source>
</evidence>
<evidence type="ECO:0000256" key="1">
    <source>
        <dbReference type="ARBA" id="ARBA00004761"/>
    </source>
</evidence>
<dbReference type="EMBL" id="CP025746">
    <property type="protein sequence ID" value="QAA34393.1"/>
    <property type="molecule type" value="Genomic_DNA"/>
</dbReference>
<dbReference type="Gene3D" id="3.20.20.70">
    <property type="entry name" value="Aldolase class I"/>
    <property type="match status" value="1"/>
</dbReference>
<dbReference type="PANTHER" id="PTHR30246:SF1">
    <property type="entry name" value="2-DEHYDRO-3-DEOXY-6-PHOSPHOGALACTONATE ALDOLASE-RELATED"/>
    <property type="match status" value="1"/>
</dbReference>
<accession>A0A410DZA9</accession>
<dbReference type="GO" id="GO:0016829">
    <property type="term" value="F:lyase activity"/>
    <property type="evidence" value="ECO:0007669"/>
    <property type="project" value="UniProtKB-KW"/>
</dbReference>
<dbReference type="InterPro" id="IPR013785">
    <property type="entry name" value="Aldolase_TIM"/>
</dbReference>
<organism evidence="6 7">
    <name type="scientific">Clostridium manihotivorum</name>
    <dbReference type="NCBI Taxonomy" id="2320868"/>
    <lineage>
        <taxon>Bacteria</taxon>
        <taxon>Bacillati</taxon>
        <taxon>Bacillota</taxon>
        <taxon>Clostridia</taxon>
        <taxon>Eubacteriales</taxon>
        <taxon>Clostridiaceae</taxon>
        <taxon>Clostridium</taxon>
    </lineage>
</organism>
<dbReference type="SUPFAM" id="SSF51569">
    <property type="entry name" value="Aldolase"/>
    <property type="match status" value="1"/>
</dbReference>
<sequence length="221" mass="23520">MQRLETIKKLSEYGLVAVIRANSKEEGIKIVEAVKKGGIKALEITMTVPGALDIIKELSEIYKDDKDILIGAGTVLDPETARACILAGAKYIVSPSLNPETVKLCNRYRIAIMTGIMTVKEAVEALELGVEIIKVFPGNAFGPSIISSFKGPIPQGNFMPTGGVNLDNVKDWIKAGAIAVGTGSDLTKGASTGNYELVTETAAKFVDAVRVARDILVSNKI</sequence>
<dbReference type="Proteomes" id="UP000286268">
    <property type="component" value="Chromosome"/>
</dbReference>
<dbReference type="RefSeq" id="WP_128215108.1">
    <property type="nucleotide sequence ID" value="NZ_CP025746.1"/>
</dbReference>
<dbReference type="NCBIfam" id="TIGR01182">
    <property type="entry name" value="eda"/>
    <property type="match status" value="1"/>
</dbReference>
<dbReference type="NCBIfam" id="NF005119">
    <property type="entry name" value="PRK06552.1"/>
    <property type="match status" value="1"/>
</dbReference>
<dbReference type="PANTHER" id="PTHR30246">
    <property type="entry name" value="2-KETO-3-DEOXY-6-PHOSPHOGLUCONATE ALDOLASE"/>
    <property type="match status" value="1"/>
</dbReference>
<evidence type="ECO:0000256" key="3">
    <source>
        <dbReference type="ARBA" id="ARBA00011233"/>
    </source>
</evidence>
<reference evidence="6 7" key="1">
    <citation type="submission" date="2018-01" db="EMBL/GenBank/DDBJ databases">
        <title>Genome Sequencing and Assembly of Anaerobacter polyendosporus strain CT4.</title>
        <authorList>
            <person name="Tachaapaikoon C."/>
            <person name="Sutheeworapong S."/>
            <person name="Jenjaroenpun P."/>
            <person name="Wongsurawat T."/>
            <person name="Nookeaw I."/>
            <person name="Cheawchanlertfa P."/>
            <person name="Kosugi A."/>
            <person name="Cheevadhanarak S."/>
            <person name="Ratanakhanokchai K."/>
        </authorList>
    </citation>
    <scope>NUCLEOTIDE SEQUENCE [LARGE SCALE GENOMIC DNA]</scope>
    <source>
        <strain evidence="6 7">CT4</strain>
    </source>
</reference>
<dbReference type="AlphaFoldDB" id="A0A410DZA9"/>
<proteinExistence type="inferred from homology"/>
<dbReference type="Pfam" id="PF01081">
    <property type="entry name" value="Aldolase"/>
    <property type="match status" value="1"/>
</dbReference>
<name>A0A410DZA9_9CLOT</name>
<evidence type="ECO:0000313" key="6">
    <source>
        <dbReference type="EMBL" id="QAA34393.1"/>
    </source>
</evidence>
<keyword evidence="4" id="KW-0456">Lyase</keyword>
<protein>
    <submittedName>
        <fullName evidence="6">Bifunctional 2-keto-4-hydroxyglutarate aldolase/2-keto-3-deoxy-6-phosphogluconate aldolase</fullName>
    </submittedName>
</protein>
<evidence type="ECO:0000256" key="4">
    <source>
        <dbReference type="ARBA" id="ARBA00023239"/>
    </source>
</evidence>
<dbReference type="CDD" id="cd00452">
    <property type="entry name" value="KDPG_aldolase"/>
    <property type="match status" value="1"/>
</dbReference>
<keyword evidence="7" id="KW-1185">Reference proteome</keyword>
<dbReference type="InterPro" id="IPR000887">
    <property type="entry name" value="Aldlse_KDPG_KHG"/>
</dbReference>
<gene>
    <name evidence="6" type="ORF">C1I91_23645</name>
</gene>
<dbReference type="OrthoDB" id="9802667at2"/>
<keyword evidence="5" id="KW-0119">Carbohydrate metabolism</keyword>
<comment type="pathway">
    <text evidence="1">Carbohydrate acid metabolism.</text>
</comment>
<evidence type="ECO:0000256" key="5">
    <source>
        <dbReference type="ARBA" id="ARBA00023277"/>
    </source>
</evidence>
<comment type="subunit">
    <text evidence="3">Homotrimer.</text>
</comment>
<dbReference type="KEGG" id="cmah:C1I91_23645"/>
<evidence type="ECO:0000313" key="7">
    <source>
        <dbReference type="Proteomes" id="UP000286268"/>
    </source>
</evidence>
<comment type="similarity">
    <text evidence="2">Belongs to the KHG/KDPG aldolase family.</text>
</comment>